<sequence length="72" mass="8247">MIFLYKSLTGTDQTGWKEEKRGKGVCVHKKTKHPHDDNFEQNLKFFNLPQFLLKGLNFQPPLASAFATFCSA</sequence>
<comment type="caution">
    <text evidence="1">The sequence shown here is derived from an EMBL/GenBank/DDBJ whole genome shotgun (WGS) entry which is preliminary data.</text>
</comment>
<protein>
    <submittedName>
        <fullName evidence="1">Uncharacterized protein</fullName>
    </submittedName>
</protein>
<evidence type="ECO:0000313" key="1">
    <source>
        <dbReference type="EMBL" id="CAG7831079.1"/>
    </source>
</evidence>
<proteinExistence type="predicted"/>
<dbReference type="Proteomes" id="UP000708208">
    <property type="component" value="Unassembled WGS sequence"/>
</dbReference>
<gene>
    <name evidence="1" type="ORF">AFUS01_LOCUS40839</name>
</gene>
<accession>A0A8J2LF00</accession>
<reference evidence="1" key="1">
    <citation type="submission" date="2021-06" db="EMBL/GenBank/DDBJ databases">
        <authorList>
            <person name="Hodson N. C."/>
            <person name="Mongue J. A."/>
            <person name="Jaron S. K."/>
        </authorList>
    </citation>
    <scope>NUCLEOTIDE SEQUENCE</scope>
</reference>
<name>A0A8J2LF00_9HEXA</name>
<dbReference type="EMBL" id="CAJVCH010558863">
    <property type="protein sequence ID" value="CAG7831079.1"/>
    <property type="molecule type" value="Genomic_DNA"/>
</dbReference>
<dbReference type="AlphaFoldDB" id="A0A8J2LF00"/>
<evidence type="ECO:0000313" key="2">
    <source>
        <dbReference type="Proteomes" id="UP000708208"/>
    </source>
</evidence>
<organism evidence="1 2">
    <name type="scientific">Allacma fusca</name>
    <dbReference type="NCBI Taxonomy" id="39272"/>
    <lineage>
        <taxon>Eukaryota</taxon>
        <taxon>Metazoa</taxon>
        <taxon>Ecdysozoa</taxon>
        <taxon>Arthropoda</taxon>
        <taxon>Hexapoda</taxon>
        <taxon>Collembola</taxon>
        <taxon>Symphypleona</taxon>
        <taxon>Sminthuridae</taxon>
        <taxon>Allacma</taxon>
    </lineage>
</organism>
<keyword evidence="2" id="KW-1185">Reference proteome</keyword>